<dbReference type="PANTHER" id="PTHR43394:SF1">
    <property type="entry name" value="ATP-BINDING CASSETTE SUB-FAMILY B MEMBER 10, MITOCHONDRIAL"/>
    <property type="match status" value="1"/>
</dbReference>
<dbReference type="GO" id="GO:0005886">
    <property type="term" value="C:plasma membrane"/>
    <property type="evidence" value="ECO:0007669"/>
    <property type="project" value="UniProtKB-SubCell"/>
</dbReference>
<evidence type="ECO:0000256" key="1">
    <source>
        <dbReference type="ARBA" id="ARBA00004429"/>
    </source>
</evidence>
<feature type="signal peptide" evidence="12">
    <location>
        <begin position="1"/>
        <end position="19"/>
    </location>
</feature>
<keyword evidence="12" id="KW-0732">Signal</keyword>
<feature type="transmembrane region" description="Helical" evidence="11">
    <location>
        <begin position="58"/>
        <end position="77"/>
    </location>
</feature>
<proteinExistence type="inferred from homology"/>
<gene>
    <name evidence="15" type="ORF">GA0070611_2334</name>
</gene>
<dbReference type="OrthoDB" id="9806127at2"/>
<feature type="transmembrane region" description="Helical" evidence="11">
    <location>
        <begin position="251"/>
        <end position="271"/>
    </location>
</feature>
<dbReference type="SUPFAM" id="SSF90123">
    <property type="entry name" value="ABC transporter transmembrane region"/>
    <property type="match status" value="1"/>
</dbReference>
<evidence type="ECO:0000256" key="10">
    <source>
        <dbReference type="ARBA" id="ARBA00023455"/>
    </source>
</evidence>
<evidence type="ECO:0000256" key="2">
    <source>
        <dbReference type="ARBA" id="ARBA00022448"/>
    </source>
</evidence>
<dbReference type="AlphaFoldDB" id="A0A1A8ZHG7"/>
<keyword evidence="8 11" id="KW-1133">Transmembrane helix</keyword>
<dbReference type="PANTHER" id="PTHR43394">
    <property type="entry name" value="ATP-DEPENDENT PERMEASE MDL1, MITOCHONDRIAL"/>
    <property type="match status" value="1"/>
</dbReference>
<keyword evidence="6" id="KW-0547">Nucleotide-binding</keyword>
<evidence type="ECO:0000256" key="5">
    <source>
        <dbReference type="ARBA" id="ARBA00022692"/>
    </source>
</evidence>
<dbReference type="InterPro" id="IPR011527">
    <property type="entry name" value="ABC1_TM_dom"/>
</dbReference>
<name>A0A1A8ZHG7_9ACTN</name>
<feature type="transmembrane region" description="Helical" evidence="11">
    <location>
        <begin position="283"/>
        <end position="302"/>
    </location>
</feature>
<dbReference type="InterPro" id="IPR003593">
    <property type="entry name" value="AAA+_ATPase"/>
</dbReference>
<feature type="transmembrane region" description="Helical" evidence="11">
    <location>
        <begin position="12"/>
        <end position="38"/>
    </location>
</feature>
<feature type="domain" description="ABC transporter" evidence="13">
    <location>
        <begin position="338"/>
        <end position="582"/>
    </location>
</feature>
<protein>
    <submittedName>
        <fullName evidence="15">ATP-binding cassette, subfamily B</fullName>
    </submittedName>
</protein>
<dbReference type="InterPro" id="IPR036640">
    <property type="entry name" value="ABC1_TM_sf"/>
</dbReference>
<evidence type="ECO:0000256" key="9">
    <source>
        <dbReference type="ARBA" id="ARBA00023136"/>
    </source>
</evidence>
<evidence type="ECO:0000313" key="16">
    <source>
        <dbReference type="Proteomes" id="UP000199385"/>
    </source>
</evidence>
<dbReference type="GO" id="GO:0016887">
    <property type="term" value="F:ATP hydrolysis activity"/>
    <property type="evidence" value="ECO:0007669"/>
    <property type="project" value="InterPro"/>
</dbReference>
<dbReference type="GO" id="GO:0005524">
    <property type="term" value="F:ATP binding"/>
    <property type="evidence" value="ECO:0007669"/>
    <property type="project" value="UniProtKB-KW"/>
</dbReference>
<comment type="similarity">
    <text evidence="10">Belongs to the ABC transporter superfamily. Siderophore-Fe(3+) uptake transporter (SIUT) (TC 3.A.1.21) family.</text>
</comment>
<feature type="transmembrane region" description="Helical" evidence="11">
    <location>
        <begin position="131"/>
        <end position="151"/>
    </location>
</feature>
<dbReference type="FunFam" id="3.40.50.300:FF:000221">
    <property type="entry name" value="Multidrug ABC transporter ATP-binding protein"/>
    <property type="match status" value="1"/>
</dbReference>
<sequence length="592" mass="62987">MATLRAALRLGCAAPGALAAMVVLVLVGAAPSIGIAWFTKLLFDEVGRGRAASPSTATWYAVAIAGLAALAAIANRLSGYVTAVLQQAITIAADARLYRKLNSFLGLGPFEQPALRDRLALAQQAADQAPYAVVLFVVNVAQNVVTIGGFAAILASLWPPAGLLLLAVAGPEFLIQLRLSRRAARAVEDSAGLFRARLLFQTVLTDLRAAREVRLFQLGRFFHDRLTGAVRAAGRIELDAARHATLVQGGWALAGSAVTLVATVVAVGAAVRGRLSLGDLTLVLAAFGAAQGGLAGIAGQLGEVGAALRLFRHYVAVLDSPADLVDGTRTTPPLRTGIRFEDVWFRYDEGGPWVLRGLDLTIPAGQAVGLVGLNGAGKSTLVKLLCRFYDPDRGRITWDGVDLRELRVETVRRRMGAVFQDFMCYDLTAAENVGIGRLPHTSEQVEQAAARAEIHDRLRALPHGYATLLSRTFAGQDGEPGVALSGGQWQRVALARSLMRADADLLVLDEPSSGLDADAETRVHASLARLRQGRTGLLISHRLSTLRDARRIVVLDAGRVVESGTHDELMTADGEYARLFRLQADGYQLAAS</sequence>
<accession>A0A1A8ZHG7</accession>
<feature type="chain" id="PRO_5008382658" evidence="12">
    <location>
        <begin position="20"/>
        <end position="592"/>
    </location>
</feature>
<keyword evidence="16" id="KW-1185">Reference proteome</keyword>
<dbReference type="Proteomes" id="UP000199385">
    <property type="component" value="Chromosome I"/>
</dbReference>
<evidence type="ECO:0000256" key="6">
    <source>
        <dbReference type="ARBA" id="ARBA00022741"/>
    </source>
</evidence>
<evidence type="ECO:0000256" key="4">
    <source>
        <dbReference type="ARBA" id="ARBA00022519"/>
    </source>
</evidence>
<dbReference type="RefSeq" id="WP_091662384.1">
    <property type="nucleotide sequence ID" value="NZ_LT594323.1"/>
</dbReference>
<dbReference type="InterPro" id="IPR003439">
    <property type="entry name" value="ABC_transporter-like_ATP-bd"/>
</dbReference>
<dbReference type="GO" id="GO:0015421">
    <property type="term" value="F:ABC-type oligopeptide transporter activity"/>
    <property type="evidence" value="ECO:0007669"/>
    <property type="project" value="TreeGrafter"/>
</dbReference>
<dbReference type="PROSITE" id="PS50929">
    <property type="entry name" value="ABC_TM1F"/>
    <property type="match status" value="1"/>
</dbReference>
<dbReference type="SMART" id="SM00382">
    <property type="entry name" value="AAA"/>
    <property type="match status" value="1"/>
</dbReference>
<evidence type="ECO:0000259" key="13">
    <source>
        <dbReference type="PROSITE" id="PS50893"/>
    </source>
</evidence>
<evidence type="ECO:0000256" key="12">
    <source>
        <dbReference type="SAM" id="SignalP"/>
    </source>
</evidence>
<dbReference type="PATRIC" id="fig|261654.4.peg.2378"/>
<dbReference type="PROSITE" id="PS00211">
    <property type="entry name" value="ABC_TRANSPORTER_1"/>
    <property type="match status" value="1"/>
</dbReference>
<dbReference type="PROSITE" id="PS50893">
    <property type="entry name" value="ABC_TRANSPORTER_2"/>
    <property type="match status" value="1"/>
</dbReference>
<evidence type="ECO:0000256" key="11">
    <source>
        <dbReference type="SAM" id="Phobius"/>
    </source>
</evidence>
<dbReference type="InterPro" id="IPR039421">
    <property type="entry name" value="Type_1_exporter"/>
</dbReference>
<dbReference type="Gene3D" id="3.40.50.300">
    <property type="entry name" value="P-loop containing nucleotide triphosphate hydrolases"/>
    <property type="match status" value="1"/>
</dbReference>
<keyword evidence="9 11" id="KW-0472">Membrane</keyword>
<dbReference type="InterPro" id="IPR017871">
    <property type="entry name" value="ABC_transporter-like_CS"/>
</dbReference>
<dbReference type="Pfam" id="PF00005">
    <property type="entry name" value="ABC_tran"/>
    <property type="match status" value="1"/>
</dbReference>
<keyword evidence="7 15" id="KW-0067">ATP-binding</keyword>
<dbReference type="SUPFAM" id="SSF52540">
    <property type="entry name" value="P-loop containing nucleoside triphosphate hydrolases"/>
    <property type="match status" value="1"/>
</dbReference>
<reference evidence="16" key="1">
    <citation type="submission" date="2016-06" db="EMBL/GenBank/DDBJ databases">
        <authorList>
            <person name="Varghese N."/>
            <person name="Submissions Spin"/>
        </authorList>
    </citation>
    <scope>NUCLEOTIDE SEQUENCE [LARGE SCALE GENOMIC DNA]</scope>
    <source>
        <strain evidence="16">DSM 44815</strain>
    </source>
</reference>
<keyword evidence="5 11" id="KW-0812">Transmembrane</keyword>
<evidence type="ECO:0000313" key="15">
    <source>
        <dbReference type="EMBL" id="SBT43474.1"/>
    </source>
</evidence>
<evidence type="ECO:0000256" key="7">
    <source>
        <dbReference type="ARBA" id="ARBA00022840"/>
    </source>
</evidence>
<comment type="subcellular location">
    <subcellularLocation>
        <location evidence="1">Cell inner membrane</location>
        <topology evidence="1">Multi-pass membrane protein</topology>
    </subcellularLocation>
</comment>
<dbReference type="Gene3D" id="1.20.1560.10">
    <property type="entry name" value="ABC transporter type 1, transmembrane domain"/>
    <property type="match status" value="1"/>
</dbReference>
<keyword evidence="4" id="KW-0997">Cell inner membrane</keyword>
<keyword evidence="3" id="KW-1003">Cell membrane</keyword>
<evidence type="ECO:0000256" key="8">
    <source>
        <dbReference type="ARBA" id="ARBA00022989"/>
    </source>
</evidence>
<dbReference type="EMBL" id="LT594323">
    <property type="protein sequence ID" value="SBT43474.1"/>
    <property type="molecule type" value="Genomic_DNA"/>
</dbReference>
<dbReference type="InterPro" id="IPR027417">
    <property type="entry name" value="P-loop_NTPase"/>
</dbReference>
<feature type="domain" description="ABC transmembrane type-1" evidence="14">
    <location>
        <begin position="19"/>
        <end position="306"/>
    </location>
</feature>
<keyword evidence="2" id="KW-0813">Transport</keyword>
<organism evidence="15 16">
    <name type="scientific">Micromonospora auratinigra</name>
    <dbReference type="NCBI Taxonomy" id="261654"/>
    <lineage>
        <taxon>Bacteria</taxon>
        <taxon>Bacillati</taxon>
        <taxon>Actinomycetota</taxon>
        <taxon>Actinomycetes</taxon>
        <taxon>Micromonosporales</taxon>
        <taxon>Micromonosporaceae</taxon>
        <taxon>Micromonospora</taxon>
    </lineage>
</organism>
<dbReference type="STRING" id="261654.GA0070611_2334"/>
<evidence type="ECO:0000256" key="3">
    <source>
        <dbReference type="ARBA" id="ARBA00022475"/>
    </source>
</evidence>
<evidence type="ECO:0000259" key="14">
    <source>
        <dbReference type="PROSITE" id="PS50929"/>
    </source>
</evidence>